<accession>A0A6P8L633</accession>
<feature type="region of interest" description="Disordered" evidence="11">
    <location>
        <begin position="762"/>
        <end position="790"/>
    </location>
</feature>
<evidence type="ECO:0000256" key="4">
    <source>
        <dbReference type="ARBA" id="ARBA00022824"/>
    </source>
</evidence>
<evidence type="ECO:0000256" key="5">
    <source>
        <dbReference type="ARBA" id="ARBA00022989"/>
    </source>
</evidence>
<sequence length="1400" mass="156721">MKICITCVYWTLLFISVASSALLFIIVASENAQTNYHSSLKMNETSEAVDNNTLNNMEINDLNTSTIPITELHDLHKLETDYKDHYYHEKYIEESAGFGTVINDGARKKKNPYKDSDIVAETLTQQPNLSHGISENEEATVLTSVNTSVAELQSLAESKLNSEFSKSRLFPKKSSILTKNGNIRQKMKKGQEEMSSSIQKPSPSIINEITETRNETNSLEEEEESLLLTNLVGEEETSEVVVVVRAEQASITTDGPELKLEESVVKVLPDEISKVDGTFATTSELSDTDAKARLVGENRDDAAAVVLGEGIVTVGSSNPHEDIPSFSEWTQKRLEEAERKKTHPNASVQNSGTPTRGIGGMKVRSKNYASPDCGAKLVAANPEARSVGSVLVSTRDEYMLNTCTSRIWFVVELCEAIQAKKIELANFELFSSSPKDFSVYISDRFPTRDWSPVGQFTAKNVKDIQSFALEPHLFGKFIKVELQTYYGSEHFCPISLFRAYGTSEFEVLETETENQIPRESHTNVDDDEDSDEEEILDVENGEPPRNLFGSARDAVLSIMKKAAEVLVKSSDLTYNNITKIQQSIDSGNILENSFISCTTPRYTILCDSCSDQKFAKIFQLISCREKQLNELLKIDLVNRTLRQSGLCKIHGVGVETSAKKETRGNNENVKDTEKHDQLNEGFSSSKNFQLAFITSILKSEYIAALCNVLAIKERKVVMNTSHEIPFNNFKEVIKEDISHKHKEDYNSDTFQHTSATHALTSNVDITSQEPKKGIQEPSSEETNIFSSSTPVEISSSSKSIASQIKPAKTFGKEEIKNETSIPILEIEETIQAEVLTTVPVSLNIEQHPILKASEEPSITPSISIENSPQTTASVSITTTDSSEFPNDDVISDMEPLEFASVPNKVERVGRLDQEGKQEQTEILDQEIKLPPQDSLTFDNLLSDLKDLEGESAHIQNGPIASASVTQSTANTMPQKESVFLRLSNRIKVEEMQRSLERTVSAMSEETRKRDERESKRAEEISILKEKIVNLSNSMKNLLHDRDSWHGKISMIGQHMLLICSEVFMIYLILMYCWGNNNKGVEVKRKQQSDKDMTRRKSAENYNSHMKKPKKRRPSEIASHITGTYRELMIIGKSYETKKERKRKRKKAITSIGDQTNVNNDIEICSNTQYGTSTDVTHEMEITPKIAPSVEVLHTIDAPKQVCKRLKSAPENMINSHDDNVHKAESNIQLIYNLSCADNSETDSVKNSELNNSCTDNSNELNSLSADIFPERIAYSEQTVMESEDLLNSKNVSGILKDTRLSVTSSFMKTALSTRKKRKAYSNDVNGEWSKNSRDSNDKTVQVSYIPSKLSSEKVHTDGDTTTNGLLMDQSDESRSSSVTSISKKKEKKSTGFRKMVRKFF</sequence>
<protein>
    <submittedName>
        <fullName evidence="14">SUN domain-containing ossification factor isoform X3</fullName>
    </submittedName>
</protein>
<evidence type="ECO:0000256" key="2">
    <source>
        <dbReference type="ARBA" id="ARBA00022692"/>
    </source>
</evidence>
<evidence type="ECO:0000313" key="14">
    <source>
        <dbReference type="RefSeq" id="XP_033179530.1"/>
    </source>
</evidence>
<feature type="compositionally biased region" description="Acidic residues" evidence="11">
    <location>
        <begin position="525"/>
        <end position="540"/>
    </location>
</feature>
<evidence type="ECO:0000256" key="1">
    <source>
        <dbReference type="ARBA" id="ARBA00004389"/>
    </source>
</evidence>
<dbReference type="InterPro" id="IPR045120">
    <property type="entry name" value="Suco/Slp1-like"/>
</dbReference>
<feature type="region of interest" description="Disordered" evidence="11">
    <location>
        <begin position="1084"/>
        <end position="1115"/>
    </location>
</feature>
<keyword evidence="4" id="KW-0256">Endoplasmic reticulum</keyword>
<feature type="region of interest" description="Disordered" evidence="11">
    <location>
        <begin position="1318"/>
        <end position="1390"/>
    </location>
</feature>
<dbReference type="Proteomes" id="UP000515180">
    <property type="component" value="Unplaced"/>
</dbReference>
<evidence type="ECO:0000256" key="9">
    <source>
        <dbReference type="ARBA" id="ARBA00061226"/>
    </source>
</evidence>
<dbReference type="Pfam" id="PF07738">
    <property type="entry name" value="Sad1_UNC"/>
    <property type="match status" value="1"/>
</dbReference>
<evidence type="ECO:0000256" key="7">
    <source>
        <dbReference type="ARBA" id="ARBA00023180"/>
    </source>
</evidence>
<dbReference type="GO" id="GO:0034975">
    <property type="term" value="P:protein folding in endoplasmic reticulum"/>
    <property type="evidence" value="ECO:0007669"/>
    <property type="project" value="TreeGrafter"/>
</dbReference>
<reference evidence="14" key="1">
    <citation type="submission" date="2025-08" db="UniProtKB">
        <authorList>
            <consortium name="RefSeq"/>
        </authorList>
    </citation>
    <scope>IDENTIFICATION</scope>
</reference>
<evidence type="ECO:0000256" key="3">
    <source>
        <dbReference type="ARBA" id="ARBA00022729"/>
    </source>
</evidence>
<feature type="region of interest" description="Disordered" evidence="11">
    <location>
        <begin position="180"/>
        <end position="206"/>
    </location>
</feature>
<dbReference type="PANTHER" id="PTHR12953">
    <property type="entry name" value="MEMBRANE PROTEIN CH1 RELATED"/>
    <property type="match status" value="1"/>
</dbReference>
<keyword evidence="5" id="KW-1133">Transmembrane helix</keyword>
<feature type="compositionally biased region" description="Basic and acidic residues" evidence="11">
    <location>
        <begin position="1084"/>
        <end position="1098"/>
    </location>
</feature>
<dbReference type="RefSeq" id="XP_033179530.1">
    <property type="nucleotide sequence ID" value="XM_033323639.1"/>
</dbReference>
<evidence type="ECO:0000313" key="13">
    <source>
        <dbReference type="Proteomes" id="UP000515180"/>
    </source>
</evidence>
<organism evidence="13 14">
    <name type="scientific">Bombus impatiens</name>
    <name type="common">Bumblebee</name>
    <dbReference type="NCBI Taxonomy" id="132113"/>
    <lineage>
        <taxon>Eukaryota</taxon>
        <taxon>Metazoa</taxon>
        <taxon>Ecdysozoa</taxon>
        <taxon>Arthropoda</taxon>
        <taxon>Hexapoda</taxon>
        <taxon>Insecta</taxon>
        <taxon>Pterygota</taxon>
        <taxon>Neoptera</taxon>
        <taxon>Endopterygota</taxon>
        <taxon>Hymenoptera</taxon>
        <taxon>Apocrita</taxon>
        <taxon>Aculeata</taxon>
        <taxon>Apoidea</taxon>
        <taxon>Anthophila</taxon>
        <taxon>Apidae</taxon>
        <taxon>Bombus</taxon>
        <taxon>Pyrobombus</taxon>
    </lineage>
</organism>
<dbReference type="InterPro" id="IPR012919">
    <property type="entry name" value="SUN_dom"/>
</dbReference>
<evidence type="ECO:0000256" key="10">
    <source>
        <dbReference type="ARBA" id="ARBA00064635"/>
    </source>
</evidence>
<name>A0A6P8L633_BOMIM</name>
<comment type="subunit">
    <text evidence="10">Interacts with EMP65.</text>
</comment>
<comment type="subcellular location">
    <subcellularLocation>
        <location evidence="8">Endomembrane system</location>
        <topology evidence="8">Single-pass type I membrane protein</topology>
    </subcellularLocation>
    <subcellularLocation>
        <location evidence="1">Endoplasmic reticulum membrane</location>
        <topology evidence="1">Single-pass membrane protein</topology>
    </subcellularLocation>
</comment>
<dbReference type="PANTHER" id="PTHR12953:SF0">
    <property type="entry name" value="SUN DOMAIN-CONTAINING OSSIFICATION FACTOR"/>
    <property type="match status" value="1"/>
</dbReference>
<dbReference type="GO" id="GO:0005789">
    <property type="term" value="C:endoplasmic reticulum membrane"/>
    <property type="evidence" value="ECO:0007669"/>
    <property type="project" value="UniProtKB-SubCell"/>
</dbReference>
<keyword evidence="2" id="KW-0812">Transmembrane</keyword>
<keyword evidence="6" id="KW-0472">Membrane</keyword>
<evidence type="ECO:0000256" key="8">
    <source>
        <dbReference type="ARBA" id="ARBA00046288"/>
    </source>
</evidence>
<feature type="region of interest" description="Disordered" evidence="11">
    <location>
        <begin position="510"/>
        <end position="542"/>
    </location>
</feature>
<gene>
    <name evidence="14" type="primary">LOC100750091</name>
</gene>
<dbReference type="GeneID" id="100750091"/>
<keyword evidence="3" id="KW-0732">Signal</keyword>
<dbReference type="PROSITE" id="PS51469">
    <property type="entry name" value="SUN"/>
    <property type="match status" value="1"/>
</dbReference>
<feature type="domain" description="SUN" evidence="12">
    <location>
        <begin position="344"/>
        <end position="504"/>
    </location>
</feature>
<feature type="compositionally biased region" description="Low complexity" evidence="11">
    <location>
        <begin position="195"/>
        <end position="206"/>
    </location>
</feature>
<keyword evidence="13" id="KW-1185">Reference proteome</keyword>
<evidence type="ECO:0000256" key="11">
    <source>
        <dbReference type="SAM" id="MobiDB-lite"/>
    </source>
</evidence>
<feature type="compositionally biased region" description="Polar residues" evidence="11">
    <location>
        <begin position="344"/>
        <end position="354"/>
    </location>
</feature>
<feature type="region of interest" description="Disordered" evidence="11">
    <location>
        <begin position="337"/>
        <end position="360"/>
    </location>
</feature>
<dbReference type="FunFam" id="2.60.120.260:FF:000099">
    <property type="entry name" value="Uncharacterized protein, isoform C"/>
    <property type="match status" value="1"/>
</dbReference>
<keyword evidence="7" id="KW-0325">Glycoprotein</keyword>
<evidence type="ECO:0000259" key="12">
    <source>
        <dbReference type="PROSITE" id="PS51469"/>
    </source>
</evidence>
<evidence type="ECO:0000256" key="6">
    <source>
        <dbReference type="ARBA" id="ARBA00023136"/>
    </source>
</evidence>
<comment type="similarity">
    <text evidence="9">Belongs to the SLP1 family.</text>
</comment>
<proteinExistence type="inferred from homology"/>